<dbReference type="CDD" id="cd02258">
    <property type="entry name" value="Peptidase_C25_N"/>
    <property type="match status" value="1"/>
</dbReference>
<keyword evidence="5" id="KW-1185">Reference proteome</keyword>
<dbReference type="GO" id="GO:0008234">
    <property type="term" value="F:cysteine-type peptidase activity"/>
    <property type="evidence" value="ECO:0007669"/>
    <property type="project" value="InterPro"/>
</dbReference>
<dbReference type="AlphaFoldDB" id="B8FFM0"/>
<evidence type="ECO:0000259" key="3">
    <source>
        <dbReference type="SMART" id="SM00560"/>
    </source>
</evidence>
<dbReference type="InterPro" id="IPR038490">
    <property type="entry name" value="Gingipain_propep_sf"/>
</dbReference>
<dbReference type="Gene3D" id="2.60.120.200">
    <property type="match status" value="1"/>
</dbReference>
<organism evidence="4 5">
    <name type="scientific">Desulfatibacillum aliphaticivorans</name>
    <dbReference type="NCBI Taxonomy" id="218208"/>
    <lineage>
        <taxon>Bacteria</taxon>
        <taxon>Pseudomonadati</taxon>
        <taxon>Thermodesulfobacteriota</taxon>
        <taxon>Desulfobacteria</taxon>
        <taxon>Desulfobacterales</taxon>
        <taxon>Desulfatibacillaceae</taxon>
        <taxon>Desulfatibacillum</taxon>
    </lineage>
</organism>
<accession>B8FFM0</accession>
<dbReference type="Gene3D" id="2.60.40.3800">
    <property type="match status" value="1"/>
</dbReference>
<evidence type="ECO:0000256" key="2">
    <source>
        <dbReference type="ARBA" id="ARBA00023157"/>
    </source>
</evidence>
<keyword evidence="1" id="KW-0732">Signal</keyword>
<dbReference type="Gene3D" id="3.40.50.10390">
    <property type="entry name" value="Gingipain r, domain 1"/>
    <property type="match status" value="1"/>
</dbReference>
<keyword evidence="2" id="KW-1015">Disulfide bond</keyword>
<evidence type="ECO:0000256" key="1">
    <source>
        <dbReference type="ARBA" id="ARBA00022729"/>
    </source>
</evidence>
<dbReference type="Pfam" id="PF01364">
    <property type="entry name" value="Peptidase_C25"/>
    <property type="match status" value="1"/>
</dbReference>
<dbReference type="EMBL" id="CP001322">
    <property type="protein sequence ID" value="ACL01714.1"/>
    <property type="molecule type" value="Genomic_DNA"/>
</dbReference>
<sequence length="950" mass="105252">MEKRKWISASGKTDIGKEADKSIVKTDYSKVRSLGVDDQGGGATIVTYELTGAWMDELEYRGNVYDLIDIPSAGVHTQPGHPAVPQEGLFVAIPPNAKVTAVKLLKETDRELDGKYNLIPVAEPSIEGHAEVYKPDPGIYGKDAFAPDQPFEFVGEKRVSGRLVAHILVFPAKYNPQTGKVVLVESLELEVTYDTKPGMDCAPMKRGQASNAILDSLILDADTALKMEDKLGMDADAKAAEPKKLKDPGNHGDFVIVTTGDLKDAFKNFIDIRNLDHTVKLALLNDIKKEFPATGDDVSIKDFLTYAYNNWALRPKWVILGGDVDKIPTHHTACATWNDPGDEPHHGLMASDHFYADISGDILPELLVGRFPASDSDTMKKICARALAFGRHGSQWRDVIMLTTYQRNDYEQCKDAIAVAIDGEKRRDYNAALKYYGSDPAATKAKIIERLNERDNHHVAKNGGVDIVNYRGHGSQTAWQASNGLNINDVTNLKTGSKTPLVLSICCLNNFIDWTGPCFGETWISKLKSAGFWGASRPSYTAVNHKFDKFLWEGIINERYTSIGDIAQYGTAKLWQNDTSDLAKQNIKMYLLLGDPTADAKKVKNYSVSFKGNDGSYASVPNSPEIATAKEITVEVMMRAESFNGGNWQDAVVSKHGPESGWELRVGEAIPRMMVTIGKTHYYAQPDDPAKSPKLQAKRWYHLAGTFDGKTIKMYVDGELWFSKSVKGNITQYSGNLVFAKNANPEWDKRWFKGDIANVALWNKARSQKEIQGDIFDNILADEIDRHNGLLGYWAMNEGGEEGEIVSDKFNVLYDQVQTSINILSANNSGRIHKASWEKQHLNFYFTGKYTCGVKFGGATGTWHDASNLEIKPDGAITYAGKTIVTPLIEANRIAWCIEDGNDSEGAIELMLGSDSRYFWPEGDQTSKLFQGWIRDKGPSGPLDFRGKTS</sequence>
<dbReference type="SUPFAM" id="SSF52129">
    <property type="entry name" value="Caspase-like"/>
    <property type="match status" value="1"/>
</dbReference>
<dbReference type="HOGENOM" id="CLU_309894_0_0_7"/>
<dbReference type="GO" id="GO:0006508">
    <property type="term" value="P:proteolysis"/>
    <property type="evidence" value="ECO:0007669"/>
    <property type="project" value="InterPro"/>
</dbReference>
<dbReference type="Pfam" id="PF17882">
    <property type="entry name" value="SBD"/>
    <property type="match status" value="1"/>
</dbReference>
<gene>
    <name evidence="4" type="ordered locus">Dalk_0004</name>
</gene>
<dbReference type="RefSeq" id="WP_012609154.1">
    <property type="nucleotide sequence ID" value="NC_011768.1"/>
</dbReference>
<dbReference type="InterPro" id="IPR040964">
    <property type="entry name" value="SBD"/>
</dbReference>
<reference evidence="4 5" key="1">
    <citation type="journal article" date="2012" name="Environ. Microbiol.">
        <title>The genome sequence of Desulfatibacillum alkenivorans AK-01: a blueprint for anaerobic alkane oxidation.</title>
        <authorList>
            <person name="Callaghan A.V."/>
            <person name="Morris B.E."/>
            <person name="Pereira I.A."/>
            <person name="McInerney M.J."/>
            <person name="Austin R.N."/>
            <person name="Groves J.T."/>
            <person name="Kukor J.J."/>
            <person name="Suflita J.M."/>
            <person name="Young L.Y."/>
            <person name="Zylstra G.J."/>
            <person name="Wawrik B."/>
        </authorList>
    </citation>
    <scope>NUCLEOTIDE SEQUENCE [LARGE SCALE GENOMIC DNA]</scope>
    <source>
        <strain evidence="4 5">AK-01</strain>
    </source>
</reference>
<dbReference type="InterPro" id="IPR006558">
    <property type="entry name" value="LamG-like"/>
</dbReference>
<evidence type="ECO:0000313" key="5">
    <source>
        <dbReference type="Proteomes" id="UP000000739"/>
    </source>
</evidence>
<dbReference type="Gene3D" id="3.40.50.1460">
    <property type="match status" value="1"/>
</dbReference>
<evidence type="ECO:0000313" key="4">
    <source>
        <dbReference type="EMBL" id="ACL01714.1"/>
    </source>
</evidence>
<dbReference type="InterPro" id="IPR029030">
    <property type="entry name" value="Caspase-like_dom_sf"/>
</dbReference>
<name>B8FFM0_DESAL</name>
<feature type="domain" description="LamG-like jellyroll fold" evidence="3">
    <location>
        <begin position="630"/>
        <end position="769"/>
    </location>
</feature>
<dbReference type="InterPro" id="IPR001769">
    <property type="entry name" value="Gingipain"/>
</dbReference>
<proteinExistence type="predicted"/>
<dbReference type="SMART" id="SM00560">
    <property type="entry name" value="LamGL"/>
    <property type="match status" value="1"/>
</dbReference>
<dbReference type="Proteomes" id="UP000000739">
    <property type="component" value="Chromosome"/>
</dbReference>
<dbReference type="Pfam" id="PF13385">
    <property type="entry name" value="Laminin_G_3"/>
    <property type="match status" value="1"/>
</dbReference>
<dbReference type="InterPro" id="IPR013320">
    <property type="entry name" value="ConA-like_dom_sf"/>
</dbReference>
<dbReference type="eggNOG" id="COG1572">
    <property type="taxonomic scope" value="Bacteria"/>
</dbReference>
<protein>
    <submittedName>
        <fullName evidence="4">Peptidase C25 gingipain</fullName>
    </submittedName>
</protein>
<dbReference type="SUPFAM" id="SSF49899">
    <property type="entry name" value="Concanavalin A-like lectins/glucanases"/>
    <property type="match status" value="1"/>
</dbReference>
<dbReference type="KEGG" id="dal:Dalk_0004"/>
<dbReference type="InterPro" id="IPR029031">
    <property type="entry name" value="Gingipain_N_sf"/>
</dbReference>